<evidence type="ECO:0000313" key="5">
    <source>
        <dbReference type="Proteomes" id="UP001148614"/>
    </source>
</evidence>
<name>A0A9W8TPJ3_9PEZI</name>
<feature type="region of interest" description="Disordered" evidence="1">
    <location>
        <begin position="506"/>
        <end position="559"/>
    </location>
</feature>
<dbReference type="PANTHER" id="PTHR36681">
    <property type="entry name" value="NUCLEAR GTPASE, GERMINAL CENTER-ASSOCIATED, TANDEM DUPLICATE 3"/>
    <property type="match status" value="1"/>
</dbReference>
<organism evidence="4 5">
    <name type="scientific">Xylaria arbuscula</name>
    <dbReference type="NCBI Taxonomy" id="114810"/>
    <lineage>
        <taxon>Eukaryota</taxon>
        <taxon>Fungi</taxon>
        <taxon>Dikarya</taxon>
        <taxon>Ascomycota</taxon>
        <taxon>Pezizomycotina</taxon>
        <taxon>Sordariomycetes</taxon>
        <taxon>Xylariomycetidae</taxon>
        <taxon>Xylariales</taxon>
        <taxon>Xylariaceae</taxon>
        <taxon>Xylaria</taxon>
    </lineage>
</organism>
<dbReference type="Gene3D" id="3.40.50.300">
    <property type="entry name" value="P-loop containing nucleotide triphosphate hydrolases"/>
    <property type="match status" value="1"/>
</dbReference>
<proteinExistence type="predicted"/>
<dbReference type="VEuPathDB" id="FungiDB:F4678DRAFT_486458"/>
<dbReference type="Pfam" id="PF00350">
    <property type="entry name" value="Dynamin_N"/>
    <property type="match status" value="1"/>
</dbReference>
<dbReference type="AlphaFoldDB" id="A0A9W8TPJ3"/>
<feature type="region of interest" description="Disordered" evidence="1">
    <location>
        <begin position="1"/>
        <end position="29"/>
    </location>
</feature>
<dbReference type="InterPro" id="IPR045063">
    <property type="entry name" value="Dynamin_N"/>
</dbReference>
<keyword evidence="5" id="KW-1185">Reference proteome</keyword>
<evidence type="ECO:0000259" key="2">
    <source>
        <dbReference type="Pfam" id="PF00350"/>
    </source>
</evidence>
<feature type="domain" description="Dynamin N-terminal" evidence="2">
    <location>
        <begin position="190"/>
        <end position="416"/>
    </location>
</feature>
<accession>A0A9W8TPJ3</accession>
<evidence type="ECO:0000259" key="3">
    <source>
        <dbReference type="Pfam" id="PF24564"/>
    </source>
</evidence>
<dbReference type="PANTHER" id="PTHR36681:SF3">
    <property type="entry name" value="NUCLEAR GTPASE, GERMINAL CENTER-ASSOCIATED, TANDEM DUPLICATE 3"/>
    <property type="match status" value="1"/>
</dbReference>
<dbReference type="InterPro" id="IPR027417">
    <property type="entry name" value="P-loop_NTPase"/>
</dbReference>
<evidence type="ECO:0000256" key="1">
    <source>
        <dbReference type="SAM" id="MobiDB-lite"/>
    </source>
</evidence>
<reference evidence="4" key="1">
    <citation type="submission" date="2022-07" db="EMBL/GenBank/DDBJ databases">
        <title>Genome Sequence of Xylaria arbuscula.</title>
        <authorList>
            <person name="Buettner E."/>
        </authorList>
    </citation>
    <scope>NUCLEOTIDE SEQUENCE</scope>
    <source>
        <strain evidence="4">VT107</strain>
    </source>
</reference>
<dbReference type="Proteomes" id="UP001148614">
    <property type="component" value="Unassembled WGS sequence"/>
</dbReference>
<dbReference type="EMBL" id="JANPWZ010000141">
    <property type="protein sequence ID" value="KAJ3579022.1"/>
    <property type="molecule type" value="Genomic_DNA"/>
</dbReference>
<protein>
    <recommendedName>
        <fullName evidence="6">G domain-containing protein</fullName>
    </recommendedName>
</protein>
<comment type="caution">
    <text evidence="4">The sequence shown here is derived from an EMBL/GenBank/DDBJ whole genome shotgun (WGS) entry which is preliminary data.</text>
</comment>
<evidence type="ECO:0000313" key="4">
    <source>
        <dbReference type="EMBL" id="KAJ3579022.1"/>
    </source>
</evidence>
<feature type="compositionally biased region" description="Basic and acidic residues" evidence="1">
    <location>
        <begin position="543"/>
        <end position="558"/>
    </location>
</feature>
<feature type="domain" description="DUF7605" evidence="3">
    <location>
        <begin position="784"/>
        <end position="946"/>
    </location>
</feature>
<sequence>MEEEKDYMLLGHSSSNPDPDVKDQDLFMRGPSSSLDLDIMSYEYLFGPETSQEPTPNLDTTRTYQPNAAQNIDEQAMFSPDWDEERSGEDVTVKTEHELQSAHDIFTGDTYKPPRADLEAEAAPVNTFPCLQKAMDSEDAEVLCSHQSTGAAILEELAQKLSSNTNCIDHARMSSINDLRKTAQTPKMVIGVVGNTGHGKSSFINALLEEDKLVPTSCFRACTAVVTEVSWNPSNDANHQYTAEIGFISPDDWGRELRFLFHDVESSGVTANNAPPRDGDASIAWAKIKAVYPGLTWGTVQQTNPDVLVDDPTIKALLGMTKTICKRTANELFVVAGEEGEDHLRRIELWPLIKVVRVYTKADVLSTGAVIVDLPGVKDSNAARAAVAGKYIKKCNAIWIVSSITRAVDDQAAQELLGGAFKQQLQLDCNYSKLTFICSKTDDINSRKAAESFGLSDDTRLLEDAERTLSALESSSKLDELRQRKDAVLAFSEEVDDHVERYDQLRNKQAKGQPVNPPKNNPQKRNPQHTRTPRDRLNKRRRVEPEEAQDQRRTLQDKIDEDEDRLENLQIEIARLQELISSACISRRNEISRNVIRQQFVLGLKELDEHEAQRTDPDNFDPEQEKRDYSELERSLRVFCVSSQAYESLARGSAVLGFQDVNDTEIPQLRIYAKESTGPTRACKAKCFLNGLARTLNSLYLWSRDSNTDVYLTHEERMTTMGFLRDKVEQLGRPLQKANEDLFYQLKEILEVLFNRFNAAALYAYRSAPGIARGWPTPTWDGRCLNWSAYRATLRRNGVYSGSGGPRDFNEDLASPMLQNLGNHWEITFAKKIPDLLVSHTQVCKQHQEYIHSLIEAGLQSKAAFDGVVNMLRDQNEQRVIALSNKIDTFNSEVSKLQKEANRAFTPAIQENLKPKYQENAADRGPGVFARIRENMEQAVNKRKIFMSSCQPPQARLSELPKDIKHELDVYSKVMLDEMLADYKSIINGSDSPEKSKAIRQEIHELLKKVDSRF</sequence>
<dbReference type="SUPFAM" id="SSF52540">
    <property type="entry name" value="P-loop containing nucleoside triphosphate hydrolases"/>
    <property type="match status" value="1"/>
</dbReference>
<dbReference type="InterPro" id="IPR056024">
    <property type="entry name" value="DUF7605"/>
</dbReference>
<evidence type="ECO:0008006" key="6">
    <source>
        <dbReference type="Google" id="ProtNLM"/>
    </source>
</evidence>
<gene>
    <name evidence="4" type="ORF">NPX13_g1542</name>
</gene>
<dbReference type="Pfam" id="PF24564">
    <property type="entry name" value="DUF7605"/>
    <property type="match status" value="1"/>
</dbReference>